<reference evidence="3 4" key="1">
    <citation type="submission" date="2017-12" db="EMBL/GenBank/DDBJ databases">
        <title>Draft Genome sequences of multiple microbial strains isolated from spacecraft associated surfaces.</title>
        <authorList>
            <person name="Seuylemezian A."/>
            <person name="Vaishampayan P."/>
            <person name="Venkateswaran K."/>
        </authorList>
    </citation>
    <scope>NUCLEOTIDE SEQUENCE [LARGE SCALE GENOMIC DNA]</scope>
    <source>
        <strain evidence="3 4">2P01AA</strain>
    </source>
</reference>
<evidence type="ECO:0000259" key="2">
    <source>
        <dbReference type="Pfam" id="PF19657"/>
    </source>
</evidence>
<dbReference type="InterPro" id="IPR046158">
    <property type="entry name" value="DUF6160"/>
</dbReference>
<organism evidence="3 4">
    <name type="scientific">Acinetobacter proteolyticus</name>
    <dbReference type="NCBI Taxonomy" id="1776741"/>
    <lineage>
        <taxon>Bacteria</taxon>
        <taxon>Pseudomonadati</taxon>
        <taxon>Pseudomonadota</taxon>
        <taxon>Gammaproteobacteria</taxon>
        <taxon>Moraxellales</taxon>
        <taxon>Moraxellaceae</taxon>
        <taxon>Acinetobacter</taxon>
    </lineage>
</organism>
<dbReference type="RefSeq" id="WP_101237447.1">
    <property type="nucleotide sequence ID" value="NZ_CP158965.1"/>
</dbReference>
<evidence type="ECO:0000313" key="3">
    <source>
        <dbReference type="EMBL" id="PKF31455.1"/>
    </source>
</evidence>
<comment type="caution">
    <text evidence="3">The sequence shown here is derived from an EMBL/GenBank/DDBJ whole genome shotgun (WGS) entry which is preliminary data.</text>
</comment>
<feature type="domain" description="DUF6160" evidence="2">
    <location>
        <begin position="3"/>
        <end position="66"/>
    </location>
</feature>
<dbReference type="Pfam" id="PF19657">
    <property type="entry name" value="DUF6160"/>
    <property type="match status" value="1"/>
</dbReference>
<dbReference type="EMBL" id="PISJ01000021">
    <property type="protein sequence ID" value="PKF31455.1"/>
    <property type="molecule type" value="Genomic_DNA"/>
</dbReference>
<evidence type="ECO:0000313" key="4">
    <source>
        <dbReference type="Proteomes" id="UP000233553"/>
    </source>
</evidence>
<evidence type="ECO:0000256" key="1">
    <source>
        <dbReference type="SAM" id="SignalP"/>
    </source>
</evidence>
<feature type="signal peptide" evidence="1">
    <location>
        <begin position="1"/>
        <end position="19"/>
    </location>
</feature>
<sequence>MMNKIIGCLSLLLTPFAMAMQPLDDQSLSTTTGQDGLNIGINVSKVEFKQISVIDSDGWDIKNAAASEYRGRAGLVFAQSPSATISNPNITFKGGGVATDLGLKAVIDTDKGSGTNGAFANIALSFGNVDEFVISPLSVYAASDSTGVLSSLVGSNYIRGSIFDTNPSTLKSGVKEILRLQNGLNVKFLSTNKPKMNIQLGSAPQGKMVRFGGAVDSICGTGSGCNMMLVSGYDGSNNPIGASFNFQLKASNSTTGFSLDKFYAGVIGESAAGQGDGALVFGNEGKSDNVDLKLNNIQFGNTATIPATSDAAYRFNGLQNSSIGNIGFTNASVTDLKIRVNGM</sequence>
<protein>
    <submittedName>
        <fullName evidence="3">Pilus assembly protein FilA</fullName>
    </submittedName>
</protein>
<dbReference type="AlphaFoldDB" id="A0A2N0WAE0"/>
<proteinExistence type="predicted"/>
<gene>
    <name evidence="3" type="ORF">CW311_18310</name>
</gene>
<accession>A0A2N0WAE0</accession>
<name>A0A2N0WAE0_9GAMM</name>
<feature type="chain" id="PRO_5014851713" evidence="1">
    <location>
        <begin position="20"/>
        <end position="343"/>
    </location>
</feature>
<dbReference type="Proteomes" id="UP000233553">
    <property type="component" value="Unassembled WGS sequence"/>
</dbReference>
<keyword evidence="1" id="KW-0732">Signal</keyword>